<dbReference type="Proteomes" id="UP000634004">
    <property type="component" value="Unassembled WGS sequence"/>
</dbReference>
<dbReference type="SUPFAM" id="SSF52172">
    <property type="entry name" value="CheY-like"/>
    <property type="match status" value="1"/>
</dbReference>
<gene>
    <name evidence="1" type="ORF">GCM10009069_06670</name>
</gene>
<evidence type="ECO:0000313" key="2">
    <source>
        <dbReference type="Proteomes" id="UP000634004"/>
    </source>
</evidence>
<accession>A0A8J3CQA7</accession>
<dbReference type="RefSeq" id="WP_189495394.1">
    <property type="nucleotide sequence ID" value="NZ_BMZH01000002.1"/>
</dbReference>
<comment type="caution">
    <text evidence="1">The sequence shown here is derived from an EMBL/GenBank/DDBJ whole genome shotgun (WGS) entry which is preliminary data.</text>
</comment>
<protein>
    <submittedName>
        <fullName evidence="1">Uncharacterized protein</fullName>
    </submittedName>
</protein>
<keyword evidence="2" id="KW-1185">Reference proteome</keyword>
<reference evidence="1" key="1">
    <citation type="journal article" date="2014" name="Int. J. Syst. Evol. Microbiol.">
        <title>Complete genome sequence of Corynebacterium casei LMG S-19264T (=DSM 44701T), isolated from a smear-ripened cheese.</title>
        <authorList>
            <consortium name="US DOE Joint Genome Institute (JGI-PGF)"/>
            <person name="Walter F."/>
            <person name="Albersmeier A."/>
            <person name="Kalinowski J."/>
            <person name="Ruckert C."/>
        </authorList>
    </citation>
    <scope>NUCLEOTIDE SEQUENCE</scope>
    <source>
        <strain evidence="1">KCTC 32513</strain>
    </source>
</reference>
<organism evidence="1 2">
    <name type="scientific">Algimonas arctica</name>
    <dbReference type="NCBI Taxonomy" id="1479486"/>
    <lineage>
        <taxon>Bacteria</taxon>
        <taxon>Pseudomonadati</taxon>
        <taxon>Pseudomonadota</taxon>
        <taxon>Alphaproteobacteria</taxon>
        <taxon>Maricaulales</taxon>
        <taxon>Robiginitomaculaceae</taxon>
        <taxon>Algimonas</taxon>
    </lineage>
</organism>
<name>A0A8J3CQA7_9PROT</name>
<sequence length="127" mass="14180">MSLTAAQPVIYMVDCHSAALASMCPLLEASGRPVFRVEDADRFSHDVLSHRTVRSCDTMIMDMDRGGPTIFRLLNLIMHVQDRPCIVLMASENAPIGNNDSFPQDRLHILRHPATPQQLIELLDADL</sequence>
<dbReference type="AlphaFoldDB" id="A0A8J3CQA7"/>
<dbReference type="InterPro" id="IPR011006">
    <property type="entry name" value="CheY-like_superfamily"/>
</dbReference>
<evidence type="ECO:0000313" key="1">
    <source>
        <dbReference type="EMBL" id="GHA86129.1"/>
    </source>
</evidence>
<proteinExistence type="predicted"/>
<dbReference type="EMBL" id="BMZH01000002">
    <property type="protein sequence ID" value="GHA86129.1"/>
    <property type="molecule type" value="Genomic_DNA"/>
</dbReference>
<reference evidence="1" key="2">
    <citation type="submission" date="2020-09" db="EMBL/GenBank/DDBJ databases">
        <authorList>
            <person name="Sun Q."/>
            <person name="Kim S."/>
        </authorList>
    </citation>
    <scope>NUCLEOTIDE SEQUENCE</scope>
    <source>
        <strain evidence="1">KCTC 32513</strain>
    </source>
</reference>